<proteinExistence type="predicted"/>
<gene>
    <name evidence="1" type="ORF">OOU_Y34scaffold00608g82</name>
</gene>
<dbReference type="EMBL" id="JH793781">
    <property type="protein sequence ID" value="ELQ37315.1"/>
    <property type="molecule type" value="Genomic_DNA"/>
</dbReference>
<name>A0AA97NVX5_PYRO3</name>
<reference evidence="1" key="1">
    <citation type="journal article" date="2012" name="PLoS Genet.">
        <title>Comparative analysis of the genomes of two field isolates of the rice blast fungus Magnaporthe oryzae.</title>
        <authorList>
            <person name="Xue M."/>
            <person name="Yang J."/>
            <person name="Li Z."/>
            <person name="Hu S."/>
            <person name="Yao N."/>
            <person name="Dean R.A."/>
            <person name="Zhao W."/>
            <person name="Shen M."/>
            <person name="Zhang H."/>
            <person name="Li C."/>
            <person name="Liu L."/>
            <person name="Cao L."/>
            <person name="Xu X."/>
            <person name="Xing Y."/>
            <person name="Hsiang T."/>
            <person name="Zhang Z."/>
            <person name="Xu J.R."/>
            <person name="Peng Y.L."/>
        </authorList>
    </citation>
    <scope>NUCLEOTIDE SEQUENCE</scope>
    <source>
        <strain evidence="1">Y34</strain>
    </source>
</reference>
<dbReference type="AlphaFoldDB" id="A0AA97NVX5"/>
<protein>
    <submittedName>
        <fullName evidence="1">Uncharacterized protein</fullName>
    </submittedName>
</protein>
<accession>A0AA97NVX5</accession>
<sequence>MPPTAGTHQICLGLLIKYGVQSHRRRAGNANLGMQATFRKKDTIPSQGSLAEQEMTEKGLIYMVIRRDQLSNRWAGPRRAATAVGVRAARCHGQGLEVPDPGYRSAL</sequence>
<organism evidence="1">
    <name type="scientific">Pyricularia oryzae (strain Y34)</name>
    <name type="common">Rice blast fungus</name>
    <name type="synonym">Magnaporthe oryzae</name>
    <dbReference type="NCBI Taxonomy" id="1143189"/>
    <lineage>
        <taxon>Eukaryota</taxon>
        <taxon>Fungi</taxon>
        <taxon>Dikarya</taxon>
        <taxon>Ascomycota</taxon>
        <taxon>Pezizomycotina</taxon>
        <taxon>Sordariomycetes</taxon>
        <taxon>Sordariomycetidae</taxon>
        <taxon>Magnaporthales</taxon>
        <taxon>Pyriculariaceae</taxon>
        <taxon>Pyricularia</taxon>
    </lineage>
</organism>
<dbReference type="Proteomes" id="UP000011086">
    <property type="component" value="Unassembled WGS sequence"/>
</dbReference>
<evidence type="ECO:0000313" key="1">
    <source>
        <dbReference type="EMBL" id="ELQ37315.1"/>
    </source>
</evidence>